<organism evidence="2">
    <name type="scientific">bioreactor metagenome</name>
    <dbReference type="NCBI Taxonomy" id="1076179"/>
    <lineage>
        <taxon>unclassified sequences</taxon>
        <taxon>metagenomes</taxon>
        <taxon>ecological metagenomes</taxon>
    </lineage>
</organism>
<accession>A0A645IXU5</accession>
<comment type="caution">
    <text evidence="2">The sequence shown here is derived from an EMBL/GenBank/DDBJ whole genome shotgun (WGS) entry which is preliminary data.</text>
</comment>
<evidence type="ECO:0000259" key="1">
    <source>
        <dbReference type="Pfam" id="PF00679"/>
    </source>
</evidence>
<proteinExistence type="predicted"/>
<dbReference type="InterPro" id="IPR035647">
    <property type="entry name" value="EFG_III/V"/>
</dbReference>
<feature type="domain" description="Elongation factor EFG" evidence="1">
    <location>
        <begin position="2"/>
        <end position="46"/>
    </location>
</feature>
<dbReference type="EMBL" id="VSSQ01126176">
    <property type="protein sequence ID" value="MPN56151.1"/>
    <property type="molecule type" value="Genomic_DNA"/>
</dbReference>
<sequence length="59" mass="6259">MAINGKVPLAELDDYQGRLKSLTGGQGSYSIAFSHYAAVPPGTQQQLAAQHKTVGLEED</sequence>
<dbReference type="Pfam" id="PF00679">
    <property type="entry name" value="EFG_C"/>
    <property type="match status" value="1"/>
</dbReference>
<evidence type="ECO:0000313" key="2">
    <source>
        <dbReference type="EMBL" id="MPN56151.1"/>
    </source>
</evidence>
<protein>
    <recommendedName>
        <fullName evidence="1">Elongation factor EFG domain-containing protein</fullName>
    </recommendedName>
</protein>
<reference evidence="2" key="1">
    <citation type="submission" date="2019-08" db="EMBL/GenBank/DDBJ databases">
        <authorList>
            <person name="Kucharzyk K."/>
            <person name="Murdoch R.W."/>
            <person name="Higgins S."/>
            <person name="Loffler F."/>
        </authorList>
    </citation>
    <scope>NUCLEOTIDE SEQUENCE</scope>
</reference>
<gene>
    <name evidence="2" type="ORF">SDC9_203837</name>
</gene>
<name>A0A645IXU5_9ZZZZ</name>
<dbReference type="AlphaFoldDB" id="A0A645IXU5"/>
<dbReference type="Gene3D" id="3.30.70.240">
    <property type="match status" value="1"/>
</dbReference>
<dbReference type="SUPFAM" id="SSF54980">
    <property type="entry name" value="EF-G C-terminal domain-like"/>
    <property type="match status" value="1"/>
</dbReference>
<dbReference type="InterPro" id="IPR000640">
    <property type="entry name" value="EFG_V-like"/>
</dbReference>